<dbReference type="InterPro" id="IPR013783">
    <property type="entry name" value="Ig-like_fold"/>
</dbReference>
<sequence>MHSPQAKLPVKHLYKVTFANKSTGGKPDSWYWDFGDCINSKHAVAAIHTFTEAGKYTVSLTVTNGAGSNILKKTTISP</sequence>
<dbReference type="InterPro" id="IPR035986">
    <property type="entry name" value="PKD_dom_sf"/>
</dbReference>
<organism evidence="2 3">
    <name type="scientific">Methanosarcina baikalica</name>
    <dbReference type="NCBI Taxonomy" id="3073890"/>
    <lineage>
        <taxon>Archaea</taxon>
        <taxon>Methanobacteriati</taxon>
        <taxon>Methanobacteriota</taxon>
        <taxon>Stenosarchaea group</taxon>
        <taxon>Methanomicrobia</taxon>
        <taxon>Methanosarcinales</taxon>
        <taxon>Methanosarcinaceae</taxon>
        <taxon>Methanosarcina</taxon>
    </lineage>
</organism>
<dbReference type="CDD" id="cd00146">
    <property type="entry name" value="PKD"/>
    <property type="match status" value="1"/>
</dbReference>
<name>A0ABU2D4G5_9EURY</name>
<evidence type="ECO:0000259" key="1">
    <source>
        <dbReference type="PROSITE" id="PS50093"/>
    </source>
</evidence>
<protein>
    <submittedName>
        <fullName evidence="2">PKD domain-containing protein</fullName>
    </submittedName>
</protein>
<dbReference type="Pfam" id="PF18911">
    <property type="entry name" value="PKD_4"/>
    <property type="match status" value="1"/>
</dbReference>
<proteinExistence type="predicted"/>
<dbReference type="Proteomes" id="UP001246244">
    <property type="component" value="Unassembled WGS sequence"/>
</dbReference>
<dbReference type="PANTHER" id="PTHR36842:SF1">
    <property type="entry name" value="PROTEIN TOLB"/>
    <property type="match status" value="1"/>
</dbReference>
<evidence type="ECO:0000313" key="2">
    <source>
        <dbReference type="EMBL" id="MDR7666884.1"/>
    </source>
</evidence>
<feature type="domain" description="PKD" evidence="1">
    <location>
        <begin position="15"/>
        <end position="78"/>
    </location>
</feature>
<dbReference type="Gene3D" id="2.60.40.10">
    <property type="entry name" value="Immunoglobulins"/>
    <property type="match status" value="1"/>
</dbReference>
<gene>
    <name evidence="2" type="ORF">RG963_14075</name>
</gene>
<dbReference type="RefSeq" id="WP_310576914.1">
    <property type="nucleotide sequence ID" value="NZ_JAVKPK010000073.1"/>
</dbReference>
<dbReference type="InterPro" id="IPR000601">
    <property type="entry name" value="PKD_dom"/>
</dbReference>
<reference evidence="3" key="1">
    <citation type="submission" date="2023-07" db="EMBL/GenBank/DDBJ databases">
        <title>Whole-genome sequencing of a new Methanosarcina sp. Z-7115.</title>
        <authorList>
            <person name="Zhilina T.N."/>
            <person name="Merkel A.Y."/>
        </authorList>
    </citation>
    <scope>NUCLEOTIDE SEQUENCE [LARGE SCALE GENOMIC DNA]</scope>
    <source>
        <strain evidence="3">Z-7115</strain>
    </source>
</reference>
<dbReference type="PANTHER" id="PTHR36842">
    <property type="entry name" value="PROTEIN TOLB HOMOLOG"/>
    <property type="match status" value="1"/>
</dbReference>
<comment type="caution">
    <text evidence="2">The sequence shown here is derived from an EMBL/GenBank/DDBJ whole genome shotgun (WGS) entry which is preliminary data.</text>
</comment>
<dbReference type="SMART" id="SM00089">
    <property type="entry name" value="PKD"/>
    <property type="match status" value="1"/>
</dbReference>
<keyword evidence="3" id="KW-1185">Reference proteome</keyword>
<evidence type="ECO:0000313" key="3">
    <source>
        <dbReference type="Proteomes" id="UP001246244"/>
    </source>
</evidence>
<dbReference type="InterPro" id="IPR022409">
    <property type="entry name" value="PKD/Chitinase_dom"/>
</dbReference>
<dbReference type="SUPFAM" id="SSF49299">
    <property type="entry name" value="PKD domain"/>
    <property type="match status" value="1"/>
</dbReference>
<dbReference type="PROSITE" id="PS50093">
    <property type="entry name" value="PKD"/>
    <property type="match status" value="1"/>
</dbReference>
<dbReference type="EMBL" id="JAVKPK010000073">
    <property type="protein sequence ID" value="MDR7666884.1"/>
    <property type="molecule type" value="Genomic_DNA"/>
</dbReference>
<accession>A0ABU2D4G5</accession>